<protein>
    <recommendedName>
        <fullName evidence="3">Ig-like domain-containing protein</fullName>
    </recommendedName>
</protein>
<dbReference type="InterPro" id="IPR003599">
    <property type="entry name" value="Ig_sub"/>
</dbReference>
<dbReference type="InterPro" id="IPR007110">
    <property type="entry name" value="Ig-like_dom"/>
</dbReference>
<gene>
    <name evidence="4" type="ORF">ANANG_G00091530</name>
</gene>
<accession>A0A9D3S404</accession>
<evidence type="ECO:0000313" key="5">
    <source>
        <dbReference type="Proteomes" id="UP001044222"/>
    </source>
</evidence>
<feature type="signal peptide" evidence="2">
    <location>
        <begin position="1"/>
        <end position="19"/>
    </location>
</feature>
<keyword evidence="1" id="KW-0393">Immunoglobulin domain</keyword>
<name>A0A9D3S404_ANGAN</name>
<dbReference type="PROSITE" id="PS50835">
    <property type="entry name" value="IG_LIKE"/>
    <property type="match status" value="1"/>
</dbReference>
<dbReference type="Proteomes" id="UP001044222">
    <property type="component" value="Unassembled WGS sequence"/>
</dbReference>
<feature type="chain" id="PRO_5038910554" description="Ig-like domain-containing protein" evidence="2">
    <location>
        <begin position="20"/>
        <end position="140"/>
    </location>
</feature>
<keyword evidence="2" id="KW-0732">Signal</keyword>
<reference evidence="4" key="1">
    <citation type="submission" date="2021-01" db="EMBL/GenBank/DDBJ databases">
        <title>A chromosome-scale assembly of European eel, Anguilla anguilla.</title>
        <authorList>
            <person name="Henkel C."/>
            <person name="Jong-Raadsen S.A."/>
            <person name="Dufour S."/>
            <person name="Weltzien F.-A."/>
            <person name="Palstra A.P."/>
            <person name="Pelster B."/>
            <person name="Spaink H.P."/>
            <person name="Van Den Thillart G.E."/>
            <person name="Jansen H."/>
            <person name="Zahm M."/>
            <person name="Klopp C."/>
            <person name="Cedric C."/>
            <person name="Louis A."/>
            <person name="Berthelot C."/>
            <person name="Parey E."/>
            <person name="Roest Crollius H."/>
            <person name="Montfort J."/>
            <person name="Robinson-Rechavi M."/>
            <person name="Bucao C."/>
            <person name="Bouchez O."/>
            <person name="Gislard M."/>
            <person name="Lluch J."/>
            <person name="Milhes M."/>
            <person name="Lampietro C."/>
            <person name="Lopez Roques C."/>
            <person name="Donnadieu C."/>
            <person name="Braasch I."/>
            <person name="Desvignes T."/>
            <person name="Postlethwait J."/>
            <person name="Bobe J."/>
            <person name="Guiguen Y."/>
            <person name="Dirks R."/>
        </authorList>
    </citation>
    <scope>NUCLEOTIDE SEQUENCE</scope>
    <source>
        <strain evidence="4">Tag_6206</strain>
        <tissue evidence="4">Liver</tissue>
    </source>
</reference>
<dbReference type="PANTHER" id="PTHR14334">
    <property type="entry name" value="B-CELL ANTIGEN RECEPTOR COMPLEX-ASSOCIATED PROTEIN"/>
    <property type="match status" value="1"/>
</dbReference>
<organism evidence="4 5">
    <name type="scientific">Anguilla anguilla</name>
    <name type="common">European freshwater eel</name>
    <name type="synonym">Muraena anguilla</name>
    <dbReference type="NCBI Taxonomy" id="7936"/>
    <lineage>
        <taxon>Eukaryota</taxon>
        <taxon>Metazoa</taxon>
        <taxon>Chordata</taxon>
        <taxon>Craniata</taxon>
        <taxon>Vertebrata</taxon>
        <taxon>Euteleostomi</taxon>
        <taxon>Actinopterygii</taxon>
        <taxon>Neopterygii</taxon>
        <taxon>Teleostei</taxon>
        <taxon>Anguilliformes</taxon>
        <taxon>Anguillidae</taxon>
        <taxon>Anguilla</taxon>
    </lineage>
</organism>
<dbReference type="GO" id="GO:0050853">
    <property type="term" value="P:B cell receptor signaling pathway"/>
    <property type="evidence" value="ECO:0007669"/>
    <property type="project" value="TreeGrafter"/>
</dbReference>
<dbReference type="GO" id="GO:0009897">
    <property type="term" value="C:external side of plasma membrane"/>
    <property type="evidence" value="ECO:0007669"/>
    <property type="project" value="TreeGrafter"/>
</dbReference>
<dbReference type="CDD" id="cd00099">
    <property type="entry name" value="IgV"/>
    <property type="match status" value="1"/>
</dbReference>
<sequence length="140" mass="15824">MDFFFKIFYLLLLKATVEAVASGITFHPQTPPLVLLRPYLTLNCSFDIKGGAYRVRVNWFKKEDQSSGCGEPKFSSGLSNETASLVTRDRVTQWTGSNWSSLTLRDVTANDSGWYFCEVVVEIPNFQQKCNPGTEVIVRE</sequence>
<dbReference type="Gene3D" id="2.60.40.10">
    <property type="entry name" value="Immunoglobulins"/>
    <property type="match status" value="1"/>
</dbReference>
<dbReference type="EMBL" id="JAFIRN010000004">
    <property type="protein sequence ID" value="KAG5851291.1"/>
    <property type="molecule type" value="Genomic_DNA"/>
</dbReference>
<evidence type="ECO:0000256" key="1">
    <source>
        <dbReference type="ARBA" id="ARBA00023319"/>
    </source>
</evidence>
<feature type="domain" description="Ig-like" evidence="3">
    <location>
        <begin position="40"/>
        <end position="119"/>
    </location>
</feature>
<evidence type="ECO:0000256" key="2">
    <source>
        <dbReference type="SAM" id="SignalP"/>
    </source>
</evidence>
<dbReference type="SUPFAM" id="SSF48726">
    <property type="entry name" value="Immunoglobulin"/>
    <property type="match status" value="1"/>
</dbReference>
<dbReference type="GO" id="GO:0019815">
    <property type="term" value="C:B cell receptor complex"/>
    <property type="evidence" value="ECO:0007669"/>
    <property type="project" value="TreeGrafter"/>
</dbReference>
<dbReference type="GO" id="GO:0030183">
    <property type="term" value="P:B cell differentiation"/>
    <property type="evidence" value="ECO:0007669"/>
    <property type="project" value="TreeGrafter"/>
</dbReference>
<dbReference type="InterPro" id="IPR013783">
    <property type="entry name" value="Ig-like_fold"/>
</dbReference>
<evidence type="ECO:0000259" key="3">
    <source>
        <dbReference type="PROSITE" id="PS50835"/>
    </source>
</evidence>
<dbReference type="InterPro" id="IPR013106">
    <property type="entry name" value="Ig_V-set"/>
</dbReference>
<dbReference type="InterPro" id="IPR036179">
    <property type="entry name" value="Ig-like_dom_sf"/>
</dbReference>
<comment type="caution">
    <text evidence="4">The sequence shown here is derived from an EMBL/GenBank/DDBJ whole genome shotgun (WGS) entry which is preliminary data.</text>
</comment>
<keyword evidence="5" id="KW-1185">Reference proteome</keyword>
<dbReference type="AlphaFoldDB" id="A0A9D3S404"/>
<evidence type="ECO:0000313" key="4">
    <source>
        <dbReference type="EMBL" id="KAG5851291.1"/>
    </source>
</evidence>
<dbReference type="SMART" id="SM00409">
    <property type="entry name" value="IG"/>
    <property type="match status" value="1"/>
</dbReference>
<proteinExistence type="predicted"/>
<dbReference type="Pfam" id="PF07686">
    <property type="entry name" value="V-set"/>
    <property type="match status" value="1"/>
</dbReference>